<reference evidence="7" key="1">
    <citation type="journal article" date="2014" name="Front. Microbiol.">
        <title>High frequency of phylogenetically diverse reductive dehalogenase-homologous genes in deep subseafloor sedimentary metagenomes.</title>
        <authorList>
            <person name="Kawai M."/>
            <person name="Futagami T."/>
            <person name="Toyoda A."/>
            <person name="Takaki Y."/>
            <person name="Nishi S."/>
            <person name="Hori S."/>
            <person name="Arai W."/>
            <person name="Tsubouchi T."/>
            <person name="Morono Y."/>
            <person name="Uchiyama I."/>
            <person name="Ito T."/>
            <person name="Fujiyama A."/>
            <person name="Inagaki F."/>
            <person name="Takami H."/>
        </authorList>
    </citation>
    <scope>NUCLEOTIDE SEQUENCE</scope>
    <source>
        <strain evidence="7">Expedition CK06-06</strain>
    </source>
</reference>
<dbReference type="GO" id="GO:0004309">
    <property type="term" value="F:exopolyphosphatase activity"/>
    <property type="evidence" value="ECO:0007669"/>
    <property type="project" value="TreeGrafter"/>
</dbReference>
<keyword evidence="5" id="KW-0378">Hydrolase</keyword>
<dbReference type="Pfam" id="PF01975">
    <property type="entry name" value="SurE"/>
    <property type="match status" value="1"/>
</dbReference>
<evidence type="ECO:0000256" key="4">
    <source>
        <dbReference type="ARBA" id="ARBA00022741"/>
    </source>
</evidence>
<keyword evidence="2" id="KW-0963">Cytoplasm</keyword>
<evidence type="ECO:0000259" key="6">
    <source>
        <dbReference type="Pfam" id="PF01975"/>
    </source>
</evidence>
<organism evidence="7">
    <name type="scientific">marine sediment metagenome</name>
    <dbReference type="NCBI Taxonomy" id="412755"/>
    <lineage>
        <taxon>unclassified sequences</taxon>
        <taxon>metagenomes</taxon>
        <taxon>ecological metagenomes</taxon>
    </lineage>
</organism>
<evidence type="ECO:0000256" key="5">
    <source>
        <dbReference type="ARBA" id="ARBA00022801"/>
    </source>
</evidence>
<keyword evidence="4" id="KW-0547">Nucleotide-binding</keyword>
<comment type="caution">
    <text evidence="7">The sequence shown here is derived from an EMBL/GenBank/DDBJ whole genome shotgun (WGS) entry which is preliminary data.</text>
</comment>
<evidence type="ECO:0000256" key="3">
    <source>
        <dbReference type="ARBA" id="ARBA00022723"/>
    </source>
</evidence>
<evidence type="ECO:0000313" key="7">
    <source>
        <dbReference type="EMBL" id="GAH52585.1"/>
    </source>
</evidence>
<evidence type="ECO:0000256" key="2">
    <source>
        <dbReference type="ARBA" id="ARBA00022490"/>
    </source>
</evidence>
<dbReference type="InterPro" id="IPR036523">
    <property type="entry name" value="SurE-like_sf"/>
</dbReference>
<accession>X1H6A0</accession>
<dbReference type="Gene3D" id="3.40.1210.10">
    <property type="entry name" value="Survival protein SurE-like phosphatase/nucleotidase"/>
    <property type="match status" value="1"/>
</dbReference>
<dbReference type="InterPro" id="IPR030048">
    <property type="entry name" value="SurE"/>
</dbReference>
<dbReference type="PANTHER" id="PTHR30457:SF12">
    <property type="entry name" value="5'_3'-NUCLEOTIDASE SURE"/>
    <property type="match status" value="1"/>
</dbReference>
<sequence length="101" mass="11115">MNDKEKEYKPLILVTNDDGVGAKGLRELIDVIVGFGEVVVVAPRESKSGMSHAITIKDPIRVILVREEKNLKVYSCTGTPVDCVKIAINQLLNRKPDLLVS</sequence>
<dbReference type="GO" id="GO:0008254">
    <property type="term" value="F:3'-nucleotidase activity"/>
    <property type="evidence" value="ECO:0007669"/>
    <property type="project" value="TreeGrafter"/>
</dbReference>
<dbReference type="EMBL" id="BARU01022073">
    <property type="protein sequence ID" value="GAH52585.1"/>
    <property type="molecule type" value="Genomic_DNA"/>
</dbReference>
<dbReference type="GO" id="GO:0000166">
    <property type="term" value="F:nucleotide binding"/>
    <property type="evidence" value="ECO:0007669"/>
    <property type="project" value="UniProtKB-KW"/>
</dbReference>
<dbReference type="InterPro" id="IPR002828">
    <property type="entry name" value="SurE-like_Pase/nucleotidase"/>
</dbReference>
<gene>
    <name evidence="7" type="ORF">S03H2_36015</name>
</gene>
<dbReference type="AlphaFoldDB" id="X1H6A0"/>
<dbReference type="GO" id="GO:0046872">
    <property type="term" value="F:metal ion binding"/>
    <property type="evidence" value="ECO:0007669"/>
    <property type="project" value="UniProtKB-KW"/>
</dbReference>
<comment type="similarity">
    <text evidence="1">Belongs to the SurE nucleotidase family.</text>
</comment>
<keyword evidence="3" id="KW-0479">Metal-binding</keyword>
<protein>
    <recommendedName>
        <fullName evidence="6">Survival protein SurE-like phosphatase/nucleotidase domain-containing protein</fullName>
    </recommendedName>
</protein>
<dbReference type="SUPFAM" id="SSF64167">
    <property type="entry name" value="SurE-like"/>
    <property type="match status" value="1"/>
</dbReference>
<feature type="non-terminal residue" evidence="7">
    <location>
        <position position="101"/>
    </location>
</feature>
<proteinExistence type="inferred from homology"/>
<dbReference type="GO" id="GO:0008253">
    <property type="term" value="F:5'-nucleotidase activity"/>
    <property type="evidence" value="ECO:0007669"/>
    <property type="project" value="TreeGrafter"/>
</dbReference>
<dbReference type="PANTHER" id="PTHR30457">
    <property type="entry name" value="5'-NUCLEOTIDASE SURE"/>
    <property type="match status" value="1"/>
</dbReference>
<evidence type="ECO:0000256" key="1">
    <source>
        <dbReference type="ARBA" id="ARBA00011062"/>
    </source>
</evidence>
<feature type="domain" description="Survival protein SurE-like phosphatase/nucleotidase" evidence="6">
    <location>
        <begin position="12"/>
        <end position="101"/>
    </location>
</feature>
<name>X1H6A0_9ZZZZ</name>